<proteinExistence type="predicted"/>
<dbReference type="OrthoDB" id="10648378at2759"/>
<dbReference type="Proteomes" id="UP000769157">
    <property type="component" value="Unassembled WGS sequence"/>
</dbReference>
<reference evidence="1" key="2">
    <citation type="submission" date="2021-01" db="EMBL/GenBank/DDBJ databases">
        <authorList>
            <person name="Schikora-Tamarit M.A."/>
        </authorList>
    </citation>
    <scope>NUCLEOTIDE SEQUENCE</scope>
    <source>
        <strain evidence="1">CBS6075</strain>
    </source>
</reference>
<evidence type="ECO:0000313" key="2">
    <source>
        <dbReference type="Proteomes" id="UP000769157"/>
    </source>
</evidence>
<comment type="caution">
    <text evidence="1">The sequence shown here is derived from an EMBL/GenBank/DDBJ whole genome shotgun (WGS) entry which is preliminary data.</text>
</comment>
<gene>
    <name evidence="1" type="ORF">OGAPHI_002522</name>
</gene>
<dbReference type="RefSeq" id="XP_046063181.1">
    <property type="nucleotide sequence ID" value="XM_046203401.1"/>
</dbReference>
<organism evidence="1 2">
    <name type="scientific">Ogataea philodendri</name>
    <dbReference type="NCBI Taxonomy" id="1378263"/>
    <lineage>
        <taxon>Eukaryota</taxon>
        <taxon>Fungi</taxon>
        <taxon>Dikarya</taxon>
        <taxon>Ascomycota</taxon>
        <taxon>Saccharomycotina</taxon>
        <taxon>Pichiomycetes</taxon>
        <taxon>Pichiales</taxon>
        <taxon>Pichiaceae</taxon>
        <taxon>Ogataea</taxon>
    </lineage>
</organism>
<protein>
    <submittedName>
        <fullName evidence="1">Uncharacterized protein</fullName>
    </submittedName>
</protein>
<dbReference type="AlphaFoldDB" id="A0A9P8PBF0"/>
<sequence length="103" mass="11967">MPFPIPFYAICAGVAVSTVLYVHREEISEFFEDLAVEVLEKIERRKNRRMIARSQDIGDSTTMAESRSTVRKRRVKDWIDEQEYYEDSDTESIETPSRTASSV</sequence>
<dbReference type="EMBL" id="JAEUBE010000158">
    <property type="protein sequence ID" value="KAH3668767.1"/>
    <property type="molecule type" value="Genomic_DNA"/>
</dbReference>
<evidence type="ECO:0000313" key="1">
    <source>
        <dbReference type="EMBL" id="KAH3668767.1"/>
    </source>
</evidence>
<reference evidence="1" key="1">
    <citation type="journal article" date="2021" name="Open Biol.">
        <title>Shared evolutionary footprints suggest mitochondrial oxidative damage underlies multiple complex I losses in fungi.</title>
        <authorList>
            <person name="Schikora-Tamarit M.A."/>
            <person name="Marcet-Houben M."/>
            <person name="Nosek J."/>
            <person name="Gabaldon T."/>
        </authorList>
    </citation>
    <scope>NUCLEOTIDE SEQUENCE</scope>
    <source>
        <strain evidence="1">CBS6075</strain>
    </source>
</reference>
<name>A0A9P8PBF0_9ASCO</name>
<accession>A0A9P8PBF0</accession>
<dbReference type="GeneID" id="70234489"/>
<keyword evidence="2" id="KW-1185">Reference proteome</keyword>